<evidence type="ECO:0000256" key="2">
    <source>
        <dbReference type="SAM" id="MobiDB-lite"/>
    </source>
</evidence>
<feature type="compositionally biased region" description="Basic and acidic residues" evidence="2">
    <location>
        <begin position="574"/>
        <end position="594"/>
    </location>
</feature>
<dbReference type="InterPro" id="IPR042481">
    <property type="entry name" value="CCDC57"/>
</dbReference>
<sequence>MKMANKTDSVEAYKELAAQKEKEWREVTDLRIQTLEAAIKEKDTLYNEEKSKLNKLKEDFKYNFKLLEERDQELEQYDASFKGLKAQLNVKNAEISELKIKLDDMKSCMNREASARDDLQRHYQNRLKEKQAEIDSYKCEKDVEFQEARKEFESFKRNLQRQLTEVEQELDTQKRELSRGFEDALKRREHEFRIQADEMSAKVLEYELKAKLLAKELEIMKCTNEKTTTECKYIEDNQKETDKKLKEKEWELADMQAMKNARIAELENQIQQLENSMKRMQEDFQRKHAEMDKYGREKESALAKVKEGYAEREQSLHNTIRELQSKMEEQQIDIRQLQWTKDDIEKDKNLQIEKLHDEINQMKQKWDKHLVDMSKNQVSKDVELETLRENEERIKSELLQKKEDIERYKKELGLAVERESNLERSKAQLELDWQRRFENIERNQYEKSEELIKKLTRARDEALATVKERNREIQQRDQLIRVLHRDKEQAMVTLKKHDIPLDKNINIDLEKSWSFTDPEELKKLREQNENLMTVIKEMRLQMEEIGQELPAPDEDKKSTKDGTNNNDYINSLETDNRKLKQEVRKLQSELESGRQHGRVPMMQPTTSEQEVMSEIKDNTMVKRHIQSLNDVIGSLRAEKVELTAQVKKQQAKLQYQEKMLDQVSQQPRQKQVEIDQLQYEVGAQSRRYQAEIASLQQRIKDLELQLLEARKEADEYYKGNLERNMEVTALGQELSNMKLELAEKRPALNFGAQELVIQQLQDEIMRLKQAGHVTESEPIRKSKGFDSNTNVENLQQKLKSAAKHIAQLAKERQQLIEICNRLRADLKKAGVTPTSTKAARKPMFTEMPSSQPEMTSSQPLSQQFLGKLSQLENLQYELTKQQLQYAQKYPELKMSGTVESVKSEVEEEYRPPSILKRSTEFNGTLNDTQETQRSSRSVNTNMEPSLPRNSQEYKDQLLMSMSSVGGESLQEIWKMLDERPSPSPYVTPRYPDDMQNSKSSEFQDSSSNLVISGQKPKFGQRKKSPNRMSERTIGKQVKKTTPKMSGVRNYNYRDDIDNR</sequence>
<dbReference type="EMBL" id="JARBDR010000214">
    <property type="protein sequence ID" value="KAJ8319442.1"/>
    <property type="molecule type" value="Genomic_DNA"/>
</dbReference>
<protein>
    <recommendedName>
        <fullName evidence="5">Coiled-coil domain-containing protein 57</fullName>
    </recommendedName>
</protein>
<gene>
    <name evidence="3" type="ORF">KUTeg_004533</name>
</gene>
<reference evidence="3 4" key="1">
    <citation type="submission" date="2022-12" db="EMBL/GenBank/DDBJ databases">
        <title>Chromosome-level genome of Tegillarca granosa.</title>
        <authorList>
            <person name="Kim J."/>
        </authorList>
    </citation>
    <scope>NUCLEOTIDE SEQUENCE [LARGE SCALE GENOMIC DNA]</scope>
    <source>
        <strain evidence="3">Teg-2019</strain>
        <tissue evidence="3">Adductor muscle</tissue>
    </source>
</reference>
<feature type="compositionally biased region" description="Polar residues" evidence="2">
    <location>
        <begin position="561"/>
        <end position="573"/>
    </location>
</feature>
<name>A0ABQ9FRY4_TEGGR</name>
<evidence type="ECO:0008006" key="5">
    <source>
        <dbReference type="Google" id="ProtNLM"/>
    </source>
</evidence>
<feature type="coiled-coil region" evidence="1">
    <location>
        <begin position="445"/>
        <end position="472"/>
    </location>
</feature>
<dbReference type="PANTHER" id="PTHR46725:SF1">
    <property type="entry name" value="COILED-COIL DOMAIN-CONTAINING PROTEIN 57"/>
    <property type="match status" value="1"/>
</dbReference>
<feature type="coiled-coil region" evidence="1">
    <location>
        <begin position="757"/>
        <end position="825"/>
    </location>
</feature>
<evidence type="ECO:0000256" key="1">
    <source>
        <dbReference type="SAM" id="Coils"/>
    </source>
</evidence>
<evidence type="ECO:0000313" key="4">
    <source>
        <dbReference type="Proteomes" id="UP001217089"/>
    </source>
</evidence>
<dbReference type="PANTHER" id="PTHR46725">
    <property type="entry name" value="COILED-COIL DOMAIN-CONTAINING PROTEIN 57"/>
    <property type="match status" value="1"/>
</dbReference>
<evidence type="ECO:0000313" key="3">
    <source>
        <dbReference type="EMBL" id="KAJ8319442.1"/>
    </source>
</evidence>
<feature type="region of interest" description="Disordered" evidence="2">
    <location>
        <begin position="903"/>
        <end position="949"/>
    </location>
</feature>
<feature type="compositionally biased region" description="Polar residues" evidence="2">
    <location>
        <begin position="920"/>
        <end position="949"/>
    </location>
</feature>
<accession>A0ABQ9FRY4</accession>
<comment type="caution">
    <text evidence="3">The sequence shown here is derived from an EMBL/GenBank/DDBJ whole genome shotgun (WGS) entry which is preliminary data.</text>
</comment>
<feature type="coiled-coil region" evidence="1">
    <location>
        <begin position="3"/>
        <end position="176"/>
    </location>
</feature>
<feature type="coiled-coil region" evidence="1">
    <location>
        <begin position="625"/>
        <end position="719"/>
    </location>
</feature>
<feature type="compositionally biased region" description="Polar residues" evidence="2">
    <location>
        <begin position="994"/>
        <end position="1011"/>
    </location>
</feature>
<feature type="region of interest" description="Disordered" evidence="2">
    <location>
        <begin position="992"/>
        <end position="1059"/>
    </location>
</feature>
<keyword evidence="1" id="KW-0175">Coiled coil</keyword>
<feature type="region of interest" description="Disordered" evidence="2">
    <location>
        <begin position="547"/>
        <end position="607"/>
    </location>
</feature>
<feature type="coiled-coil region" evidence="1">
    <location>
        <begin position="256"/>
        <end position="411"/>
    </location>
</feature>
<proteinExistence type="predicted"/>
<keyword evidence="4" id="KW-1185">Reference proteome</keyword>
<organism evidence="3 4">
    <name type="scientific">Tegillarca granosa</name>
    <name type="common">Malaysian cockle</name>
    <name type="synonym">Anadara granosa</name>
    <dbReference type="NCBI Taxonomy" id="220873"/>
    <lineage>
        <taxon>Eukaryota</taxon>
        <taxon>Metazoa</taxon>
        <taxon>Spiralia</taxon>
        <taxon>Lophotrochozoa</taxon>
        <taxon>Mollusca</taxon>
        <taxon>Bivalvia</taxon>
        <taxon>Autobranchia</taxon>
        <taxon>Pteriomorphia</taxon>
        <taxon>Arcoida</taxon>
        <taxon>Arcoidea</taxon>
        <taxon>Arcidae</taxon>
        <taxon>Tegillarca</taxon>
    </lineage>
</organism>
<dbReference type="Proteomes" id="UP001217089">
    <property type="component" value="Unassembled WGS sequence"/>
</dbReference>